<gene>
    <name evidence="1" type="ORF">ANIA_11308</name>
</gene>
<protein>
    <submittedName>
        <fullName evidence="1">Uncharacterized protein</fullName>
    </submittedName>
</protein>
<dbReference type="RefSeq" id="XP_050468688.1">
    <property type="nucleotide sequence ID" value="XM_050612813.1"/>
</dbReference>
<sequence length="87" mass="9714">MTVSPAPSQSYPATSQRYPARYSPQTVTSLTPEMVMFAARWIVSVSDSIARAGNRPARRDTLDFYLLDGARLASHKSANYLQAQTRY</sequence>
<dbReference type="Proteomes" id="UP000000560">
    <property type="component" value="Chromosome VII"/>
</dbReference>
<dbReference type="AlphaFoldDB" id="C8VN13"/>
<dbReference type="GeneID" id="74896912"/>
<proteinExistence type="predicted"/>
<reference evidence="2" key="1">
    <citation type="journal article" date="2005" name="Nature">
        <title>Sequencing of Aspergillus nidulans and comparative analysis with A. fumigatus and A. oryzae.</title>
        <authorList>
            <person name="Galagan J.E."/>
            <person name="Calvo S.E."/>
            <person name="Cuomo C."/>
            <person name="Ma L.J."/>
            <person name="Wortman J.R."/>
            <person name="Batzoglou S."/>
            <person name="Lee S.I."/>
            <person name="Basturkmen M."/>
            <person name="Spevak C.C."/>
            <person name="Clutterbuck J."/>
            <person name="Kapitonov V."/>
            <person name="Jurka J."/>
            <person name="Scazzocchio C."/>
            <person name="Farman M."/>
            <person name="Butler J."/>
            <person name="Purcell S."/>
            <person name="Harris S."/>
            <person name="Braus G.H."/>
            <person name="Draht O."/>
            <person name="Busch S."/>
            <person name="D'Enfert C."/>
            <person name="Bouchier C."/>
            <person name="Goldman G.H."/>
            <person name="Bell-Pedersen D."/>
            <person name="Griffiths-Jones S."/>
            <person name="Doonan J.H."/>
            <person name="Yu J."/>
            <person name="Vienken K."/>
            <person name="Pain A."/>
            <person name="Freitag M."/>
            <person name="Selker E.U."/>
            <person name="Archer D.B."/>
            <person name="Penalva M.A."/>
            <person name="Oakley B.R."/>
            <person name="Momany M."/>
            <person name="Tanaka T."/>
            <person name="Kumagai T."/>
            <person name="Asai K."/>
            <person name="Machida M."/>
            <person name="Nierman W.C."/>
            <person name="Denning D.W."/>
            <person name="Caddick M."/>
            <person name="Hynes M."/>
            <person name="Paoletti M."/>
            <person name="Fischer R."/>
            <person name="Miller B."/>
            <person name="Dyer P."/>
            <person name="Sachs M.S."/>
            <person name="Osmani S.A."/>
            <person name="Birren B.W."/>
        </authorList>
    </citation>
    <scope>NUCLEOTIDE SEQUENCE [LARGE SCALE GENOMIC DNA]</scope>
    <source>
        <strain evidence="2">FGSC A4 / ATCC 38163 / CBS 112.46 / NRRL 194 / M139</strain>
    </source>
</reference>
<reference evidence="2" key="2">
    <citation type="journal article" date="2009" name="Fungal Genet. Biol.">
        <title>The 2008 update of the Aspergillus nidulans genome annotation: a community effort.</title>
        <authorList>
            <person name="Wortman J.R."/>
            <person name="Gilsenan J.M."/>
            <person name="Joardar V."/>
            <person name="Deegan J."/>
            <person name="Clutterbuck J."/>
            <person name="Andersen M.R."/>
            <person name="Archer D."/>
            <person name="Bencina M."/>
            <person name="Braus G."/>
            <person name="Coutinho P."/>
            <person name="von Dohren H."/>
            <person name="Doonan J."/>
            <person name="Driessen A.J."/>
            <person name="Durek P."/>
            <person name="Espeso E."/>
            <person name="Fekete E."/>
            <person name="Flipphi M."/>
            <person name="Estrada C.G."/>
            <person name="Geysens S."/>
            <person name="Goldman G."/>
            <person name="de Groot P.W."/>
            <person name="Hansen K."/>
            <person name="Harris S.D."/>
            <person name="Heinekamp T."/>
            <person name="Helmstaedt K."/>
            <person name="Henrissat B."/>
            <person name="Hofmann G."/>
            <person name="Homan T."/>
            <person name="Horio T."/>
            <person name="Horiuchi H."/>
            <person name="James S."/>
            <person name="Jones M."/>
            <person name="Karaffa L."/>
            <person name="Karanyi Z."/>
            <person name="Kato M."/>
            <person name="Keller N."/>
            <person name="Kelly D.E."/>
            <person name="Kiel J.A."/>
            <person name="Kim J.M."/>
            <person name="van der Klei I.J."/>
            <person name="Klis F.M."/>
            <person name="Kovalchuk A."/>
            <person name="Krasevec N."/>
            <person name="Kubicek C.P."/>
            <person name="Liu B."/>
            <person name="Maccabe A."/>
            <person name="Meyer V."/>
            <person name="Mirabito P."/>
            <person name="Miskei M."/>
            <person name="Mos M."/>
            <person name="Mullins J."/>
            <person name="Nelson D.R."/>
            <person name="Nielsen J."/>
            <person name="Oakley B.R."/>
            <person name="Osmani S.A."/>
            <person name="Pakula T."/>
            <person name="Paszewski A."/>
            <person name="Paulsen I."/>
            <person name="Pilsyk S."/>
            <person name="Pocsi I."/>
            <person name="Punt P.J."/>
            <person name="Ram A.F."/>
            <person name="Ren Q."/>
            <person name="Robellet X."/>
            <person name="Robson G."/>
            <person name="Seiboth B."/>
            <person name="van Solingen P."/>
            <person name="Specht T."/>
            <person name="Sun J."/>
            <person name="Taheri-Talesh N."/>
            <person name="Takeshita N."/>
            <person name="Ussery D."/>
            <person name="vanKuyk P.A."/>
            <person name="Visser H."/>
            <person name="van de Vondervoort P.J."/>
            <person name="de Vries R.P."/>
            <person name="Walton J."/>
            <person name="Xiang X."/>
            <person name="Xiong Y."/>
            <person name="Zeng A.P."/>
            <person name="Brandt B.W."/>
            <person name="Cornell M.J."/>
            <person name="van den Hondel C.A."/>
            <person name="Visser J."/>
            <person name="Oliver S.G."/>
            <person name="Turner G."/>
        </authorList>
    </citation>
    <scope>GENOME REANNOTATION</scope>
    <source>
        <strain evidence="2">FGSC A4 / ATCC 38163 / CBS 112.46 / NRRL 194 / M139</strain>
    </source>
</reference>
<accession>C8VN13</accession>
<dbReference type="InParanoid" id="C8VN13"/>
<dbReference type="HOGENOM" id="CLU_2483344_0_0_1"/>
<name>C8VN13_EMENI</name>
<dbReference type="KEGG" id="ani:ANIA_11308"/>
<keyword evidence="2" id="KW-1185">Reference proteome</keyword>
<dbReference type="EMBL" id="BN001307">
    <property type="protein sequence ID" value="CBF85136.1"/>
    <property type="molecule type" value="Genomic_DNA"/>
</dbReference>
<organism evidence="1 2">
    <name type="scientific">Emericella nidulans (strain FGSC A4 / ATCC 38163 / CBS 112.46 / NRRL 194 / M139)</name>
    <name type="common">Aspergillus nidulans</name>
    <dbReference type="NCBI Taxonomy" id="227321"/>
    <lineage>
        <taxon>Eukaryota</taxon>
        <taxon>Fungi</taxon>
        <taxon>Dikarya</taxon>
        <taxon>Ascomycota</taxon>
        <taxon>Pezizomycotina</taxon>
        <taxon>Eurotiomycetes</taxon>
        <taxon>Eurotiomycetidae</taxon>
        <taxon>Eurotiales</taxon>
        <taxon>Aspergillaceae</taxon>
        <taxon>Aspergillus</taxon>
        <taxon>Aspergillus subgen. Nidulantes</taxon>
    </lineage>
</organism>
<evidence type="ECO:0000313" key="2">
    <source>
        <dbReference type="Proteomes" id="UP000000560"/>
    </source>
</evidence>
<evidence type="ECO:0000313" key="1">
    <source>
        <dbReference type="EMBL" id="CBF85136.1"/>
    </source>
</evidence>